<dbReference type="GO" id="GO:0003700">
    <property type="term" value="F:DNA-binding transcription factor activity"/>
    <property type="evidence" value="ECO:0007669"/>
    <property type="project" value="InterPro"/>
</dbReference>
<protein>
    <submittedName>
        <fullName evidence="5">Transcriptional regulator, ArsR family</fullName>
    </submittedName>
</protein>
<dbReference type="SMART" id="SM00418">
    <property type="entry name" value="HTH_ARSR"/>
    <property type="match status" value="1"/>
</dbReference>
<dbReference type="Gene3D" id="1.10.10.10">
    <property type="entry name" value="Winged helix-like DNA-binding domain superfamily/Winged helix DNA-binding domain"/>
    <property type="match status" value="1"/>
</dbReference>
<dbReference type="EMBL" id="CP000505">
    <property type="protein sequence ID" value="ABL78237.1"/>
    <property type="molecule type" value="Genomic_DNA"/>
</dbReference>
<dbReference type="KEGG" id="tpe:Tpen_0836"/>
<dbReference type="SUPFAM" id="SSF46785">
    <property type="entry name" value="Winged helix' DNA-binding domain"/>
    <property type="match status" value="1"/>
</dbReference>
<dbReference type="STRING" id="368408.Tpen_0836"/>
<organism evidence="5 6">
    <name type="scientific">Thermofilum pendens (strain DSM 2475 / Hrk 5)</name>
    <dbReference type="NCBI Taxonomy" id="368408"/>
    <lineage>
        <taxon>Archaea</taxon>
        <taxon>Thermoproteota</taxon>
        <taxon>Thermoprotei</taxon>
        <taxon>Thermofilales</taxon>
        <taxon>Thermofilaceae</taxon>
        <taxon>Thermofilum</taxon>
    </lineage>
</organism>
<dbReference type="HOGENOM" id="CLU_097806_9_1_2"/>
<dbReference type="GeneID" id="4601545"/>
<dbReference type="Proteomes" id="UP000000641">
    <property type="component" value="Chromosome"/>
</dbReference>
<keyword evidence="1" id="KW-0805">Transcription regulation</keyword>
<sequence>MGDTAGIEELSEVLQVLANPIRLKMLSLIAVRPRYAYELSKMLNLSYPLTYLHLSILEKAGLVESYYVEGPRTKRIYRLRDFEVKISPEVLRKMGEKLENP</sequence>
<dbReference type="EnsemblBacteria" id="ABL78237">
    <property type="protein sequence ID" value="ABL78237"/>
    <property type="gene ID" value="Tpen_0836"/>
</dbReference>
<dbReference type="PANTHER" id="PTHR33154">
    <property type="entry name" value="TRANSCRIPTIONAL REGULATOR, ARSR FAMILY"/>
    <property type="match status" value="1"/>
</dbReference>
<keyword evidence="6" id="KW-1185">Reference proteome</keyword>
<evidence type="ECO:0000256" key="2">
    <source>
        <dbReference type="ARBA" id="ARBA00023125"/>
    </source>
</evidence>
<evidence type="ECO:0000256" key="1">
    <source>
        <dbReference type="ARBA" id="ARBA00023015"/>
    </source>
</evidence>
<dbReference type="InterPro" id="IPR001845">
    <property type="entry name" value="HTH_ArsR_DNA-bd_dom"/>
</dbReference>
<keyword evidence="3" id="KW-0804">Transcription</keyword>
<name>A1RYF7_THEPD</name>
<accession>A1RYF7</accession>
<reference evidence="6" key="1">
    <citation type="journal article" date="2008" name="J. Bacteriol.">
        <title>Genome sequence of Thermofilum pendens reveals an exceptional loss of biosynthetic pathways without genome reduction.</title>
        <authorList>
            <person name="Anderson I."/>
            <person name="Rodriguez J."/>
            <person name="Susanti D."/>
            <person name="Porat I."/>
            <person name="Reich C."/>
            <person name="Ulrich L.E."/>
            <person name="Elkins J.G."/>
            <person name="Mavromatis K."/>
            <person name="Lykidis A."/>
            <person name="Kim E."/>
            <person name="Thompson L.S."/>
            <person name="Nolan M."/>
            <person name="Land M."/>
            <person name="Copeland A."/>
            <person name="Lapidus A."/>
            <person name="Lucas S."/>
            <person name="Detter C."/>
            <person name="Zhulin I.B."/>
            <person name="Olsen G.J."/>
            <person name="Whitman W."/>
            <person name="Mukhopadhyay B."/>
            <person name="Bristow J."/>
            <person name="Kyrpides N."/>
        </authorList>
    </citation>
    <scope>NUCLEOTIDE SEQUENCE [LARGE SCALE GENOMIC DNA]</scope>
    <source>
        <strain evidence="6">DSM 2475 / Hrk 5</strain>
    </source>
</reference>
<dbReference type="CDD" id="cd00090">
    <property type="entry name" value="HTH_ARSR"/>
    <property type="match status" value="1"/>
</dbReference>
<dbReference type="eggNOG" id="arCOG01679">
    <property type="taxonomic scope" value="Archaea"/>
</dbReference>
<dbReference type="InterPro" id="IPR011991">
    <property type="entry name" value="ArsR-like_HTH"/>
</dbReference>
<dbReference type="PANTHER" id="PTHR33154:SF33">
    <property type="entry name" value="TRANSCRIPTIONAL REPRESSOR SDPR"/>
    <property type="match status" value="1"/>
</dbReference>
<proteinExistence type="predicted"/>
<dbReference type="GO" id="GO:0003677">
    <property type="term" value="F:DNA binding"/>
    <property type="evidence" value="ECO:0007669"/>
    <property type="project" value="UniProtKB-KW"/>
</dbReference>
<dbReference type="InterPro" id="IPR036390">
    <property type="entry name" value="WH_DNA-bd_sf"/>
</dbReference>
<dbReference type="Pfam" id="PF01022">
    <property type="entry name" value="HTH_5"/>
    <property type="match status" value="1"/>
</dbReference>
<dbReference type="InterPro" id="IPR051081">
    <property type="entry name" value="HTH_MetalResp_TranReg"/>
</dbReference>
<dbReference type="OrthoDB" id="9623at2157"/>
<evidence type="ECO:0000256" key="3">
    <source>
        <dbReference type="ARBA" id="ARBA00023163"/>
    </source>
</evidence>
<dbReference type="InterPro" id="IPR036388">
    <property type="entry name" value="WH-like_DNA-bd_sf"/>
</dbReference>
<dbReference type="AlphaFoldDB" id="A1RYF7"/>
<evidence type="ECO:0000313" key="5">
    <source>
        <dbReference type="EMBL" id="ABL78237.1"/>
    </source>
</evidence>
<feature type="domain" description="HTH arsR-type" evidence="4">
    <location>
        <begin position="12"/>
        <end position="93"/>
    </location>
</feature>
<gene>
    <name evidence="5" type="ordered locus">Tpen_0836</name>
</gene>
<evidence type="ECO:0000313" key="6">
    <source>
        <dbReference type="Proteomes" id="UP000000641"/>
    </source>
</evidence>
<keyword evidence="2" id="KW-0238">DNA-binding</keyword>
<evidence type="ECO:0000259" key="4">
    <source>
        <dbReference type="SMART" id="SM00418"/>
    </source>
</evidence>
<dbReference type="RefSeq" id="WP_011752502.1">
    <property type="nucleotide sequence ID" value="NC_008698.1"/>
</dbReference>